<evidence type="ECO:0000256" key="1">
    <source>
        <dbReference type="SAM" id="MobiDB-lite"/>
    </source>
</evidence>
<dbReference type="Proteomes" id="UP001652623">
    <property type="component" value="Chromosome 5"/>
</dbReference>
<dbReference type="PANTHER" id="PTHR23172">
    <property type="entry name" value="AUXILIN/CYCLIN G-ASSOCIATED KINASE-RELATED"/>
    <property type="match status" value="1"/>
</dbReference>
<feature type="compositionally biased region" description="Polar residues" evidence="1">
    <location>
        <begin position="203"/>
        <end position="217"/>
    </location>
</feature>
<feature type="region of interest" description="Disordered" evidence="1">
    <location>
        <begin position="381"/>
        <end position="423"/>
    </location>
</feature>
<feature type="region of interest" description="Disordered" evidence="1">
    <location>
        <begin position="272"/>
        <end position="358"/>
    </location>
</feature>
<feature type="compositionally biased region" description="Polar residues" evidence="1">
    <location>
        <begin position="78"/>
        <end position="90"/>
    </location>
</feature>
<dbReference type="GeneID" id="107421025"/>
<feature type="compositionally biased region" description="Basic and acidic residues" evidence="1">
    <location>
        <begin position="411"/>
        <end position="423"/>
    </location>
</feature>
<dbReference type="SUPFAM" id="SSF46565">
    <property type="entry name" value="Chaperone J-domain"/>
    <property type="match status" value="1"/>
</dbReference>
<dbReference type="RefSeq" id="XP_048331952.2">
    <property type="nucleotide sequence ID" value="XM_048475995.2"/>
</dbReference>
<evidence type="ECO:0000313" key="3">
    <source>
        <dbReference type="Proteomes" id="UP001652623"/>
    </source>
</evidence>
<dbReference type="PANTHER" id="PTHR23172:SF68">
    <property type="entry name" value="DNAJ DOMAIN PROTEIN"/>
    <property type="match status" value="1"/>
</dbReference>
<dbReference type="InterPro" id="IPR036869">
    <property type="entry name" value="J_dom_sf"/>
</dbReference>
<organism evidence="3 4">
    <name type="scientific">Ziziphus jujuba</name>
    <name type="common">Chinese jujube</name>
    <name type="synonym">Ziziphus sativa</name>
    <dbReference type="NCBI Taxonomy" id="326968"/>
    <lineage>
        <taxon>Eukaryota</taxon>
        <taxon>Viridiplantae</taxon>
        <taxon>Streptophyta</taxon>
        <taxon>Embryophyta</taxon>
        <taxon>Tracheophyta</taxon>
        <taxon>Spermatophyta</taxon>
        <taxon>Magnoliopsida</taxon>
        <taxon>eudicotyledons</taxon>
        <taxon>Gunneridae</taxon>
        <taxon>Pentapetalae</taxon>
        <taxon>rosids</taxon>
        <taxon>fabids</taxon>
        <taxon>Rosales</taxon>
        <taxon>Rhamnaceae</taxon>
        <taxon>Paliureae</taxon>
        <taxon>Ziziphus</taxon>
    </lineage>
</organism>
<proteinExistence type="predicted"/>
<gene>
    <name evidence="4" type="primary">LOC107421025</name>
</gene>
<feature type="region of interest" description="Disordered" evidence="1">
    <location>
        <begin position="1"/>
        <end position="90"/>
    </location>
</feature>
<reference evidence="4" key="1">
    <citation type="submission" date="2025-08" db="UniProtKB">
        <authorList>
            <consortium name="RefSeq"/>
        </authorList>
    </citation>
    <scope>IDENTIFICATION</scope>
    <source>
        <tissue evidence="4">Seedling</tissue>
    </source>
</reference>
<sequence>MDEFGVLTERYGLKPQGKSAPMATSKRSVNTNNSQTWNFGSDSGGLNPKSSSYLSRSSQQNGLYDRSDDYDNIFGGPTKQSGNSSFGYDSIFSDSNPNDDIFGGIPGFKSSTSANNDLGNDDIFGVFASRPNRSAPVDDLLGDFGGAHAKSKATPNGLKSGNAVKNASSLDDLMTGIGGINLPNNGTVSTFTTSEDPFSIFESTSTSKPVYTSSNSPADPLDQINKLKNSGGAKPPRLKSPPKATQVSNGYKGKSSGMSFIDELEDFAMGRVQKNANKRSNVRSSGEGVQASANRTSKSSGDDLESFFSMSSRPKSAPRSRPTTSDSAWTNNRASPGPGLPQRTSSGRSSSVKKSSSPAGVFDDLSFMFGGANVFGEFHEVEGESEERRRARLGRLQRTHERAAKAVADMNQRDRLSQNEQEERRRIAETMDIQIKRWAAGKEGNMRALLSSLHYVLWPECGWEPVSLTDLITSVSVKKAYRKATLCVHPDKVQQKGASLEQKYTAEKVFDILKEAWNKFNVEELR</sequence>
<evidence type="ECO:0000259" key="2">
    <source>
        <dbReference type="PROSITE" id="PS50076"/>
    </source>
</evidence>
<dbReference type="Gene3D" id="1.10.287.110">
    <property type="entry name" value="DnaJ domain"/>
    <property type="match status" value="1"/>
</dbReference>
<evidence type="ECO:0000313" key="4">
    <source>
        <dbReference type="RefSeq" id="XP_048331952.2"/>
    </source>
</evidence>
<protein>
    <submittedName>
        <fullName evidence="4">Auxilin-related protein 2</fullName>
    </submittedName>
</protein>
<name>A0ABM3IN87_ZIZJJ</name>
<feature type="compositionally biased region" description="Polar residues" evidence="1">
    <location>
        <begin position="25"/>
        <end position="41"/>
    </location>
</feature>
<accession>A0ABM3IN87</accession>
<keyword evidence="3" id="KW-1185">Reference proteome</keyword>
<dbReference type="PROSITE" id="PS50076">
    <property type="entry name" value="DNAJ_2"/>
    <property type="match status" value="1"/>
</dbReference>
<feature type="compositionally biased region" description="Low complexity" evidence="1">
    <location>
        <begin position="309"/>
        <end position="325"/>
    </location>
</feature>
<feature type="region of interest" description="Disordered" evidence="1">
    <location>
        <begin position="203"/>
        <end position="257"/>
    </location>
</feature>
<dbReference type="CDD" id="cd06257">
    <property type="entry name" value="DnaJ"/>
    <property type="match status" value="1"/>
</dbReference>
<feature type="domain" description="J" evidence="2">
    <location>
        <begin position="461"/>
        <end position="526"/>
    </location>
</feature>
<feature type="compositionally biased region" description="Low complexity" evidence="1">
    <location>
        <begin position="345"/>
        <end position="357"/>
    </location>
</feature>
<dbReference type="InterPro" id="IPR001623">
    <property type="entry name" value="DnaJ_domain"/>
</dbReference>